<sequence length="284" mass="32597">MDKIQHILKNIPEMNTLKDSVKPKIPTGRMTVISDKCPYHECDGSGLIVVVKEDLSTVGVICPCLEQKQLMRKIQSARIPDDYANVTVKEFDPAVYKDEINVDKAKYAKKVAIRFVEKYYDLREMGKGLYFYSHIKGSGKTHLAISITNALIQKYNVQPLYISSVNLLSEIKNTFNQHSKTTSYDLLIAFKEADVLVIDDLGVEKSTEWSEEILTEILEERMNYNRLTIITSNIPVEQLSTKYPAGRIESRIENMTFPISMPEESVRRLLSKKENDRIAEMFFK</sequence>
<keyword evidence="3" id="KW-1185">Reference proteome</keyword>
<gene>
    <name evidence="2" type="ORF">FG383_10485</name>
</gene>
<dbReference type="Proteomes" id="UP000318937">
    <property type="component" value="Unassembled WGS sequence"/>
</dbReference>
<evidence type="ECO:0000259" key="1">
    <source>
        <dbReference type="Pfam" id="PF01695"/>
    </source>
</evidence>
<dbReference type="AlphaFoldDB" id="A0A544TBG0"/>
<dbReference type="InterPro" id="IPR002611">
    <property type="entry name" value="IstB_ATP-bd"/>
</dbReference>
<comment type="caution">
    <text evidence="2">The sequence shown here is derived from an EMBL/GenBank/DDBJ whole genome shotgun (WGS) entry which is preliminary data.</text>
</comment>
<dbReference type="InterPro" id="IPR027417">
    <property type="entry name" value="P-loop_NTPase"/>
</dbReference>
<dbReference type="GO" id="GO:0006260">
    <property type="term" value="P:DNA replication"/>
    <property type="evidence" value="ECO:0007669"/>
    <property type="project" value="TreeGrafter"/>
</dbReference>
<dbReference type="PANTHER" id="PTHR30050:SF4">
    <property type="entry name" value="ATP-BINDING PROTEIN RV3427C IN INSERTION SEQUENCE-RELATED"/>
    <property type="match status" value="1"/>
</dbReference>
<name>A0A544TBG0_9BACI</name>
<accession>A0A544TBG0</accession>
<dbReference type="SUPFAM" id="SSF52540">
    <property type="entry name" value="P-loop containing nucleoside triphosphate hydrolases"/>
    <property type="match status" value="1"/>
</dbReference>
<dbReference type="EMBL" id="VDGG01000018">
    <property type="protein sequence ID" value="TQR14739.1"/>
    <property type="molecule type" value="Genomic_DNA"/>
</dbReference>
<dbReference type="Gene3D" id="3.40.50.300">
    <property type="entry name" value="P-loop containing nucleotide triphosphate hydrolases"/>
    <property type="match status" value="1"/>
</dbReference>
<evidence type="ECO:0000313" key="2">
    <source>
        <dbReference type="EMBL" id="TQR14739.1"/>
    </source>
</evidence>
<dbReference type="OrthoDB" id="2052561at2"/>
<keyword evidence="2" id="KW-0067">ATP-binding</keyword>
<protein>
    <submittedName>
        <fullName evidence="2">ATP-binding protein IstB</fullName>
    </submittedName>
</protein>
<dbReference type="PANTHER" id="PTHR30050">
    <property type="entry name" value="CHROMOSOMAL REPLICATION INITIATOR PROTEIN DNAA"/>
    <property type="match status" value="1"/>
</dbReference>
<feature type="domain" description="IstB-like ATP-binding" evidence="1">
    <location>
        <begin position="136"/>
        <end position="241"/>
    </location>
</feature>
<evidence type="ECO:0000313" key="3">
    <source>
        <dbReference type="Proteomes" id="UP000318937"/>
    </source>
</evidence>
<reference evidence="2 3" key="1">
    <citation type="submission" date="2019-05" db="EMBL/GenBank/DDBJ databases">
        <title>Psychrobacillus vulpis sp. nov., a new species isolated from feces of a red fox that inhabits in The Tablas de Daimiel Natural Park, Albacete, Spain.</title>
        <authorList>
            <person name="Rodriguez M."/>
            <person name="Reina J.C."/>
            <person name="Bejar V."/>
            <person name="Llamas I."/>
        </authorList>
    </citation>
    <scope>NUCLEOTIDE SEQUENCE [LARGE SCALE GENOMIC DNA]</scope>
    <source>
        <strain evidence="2 3">NHI-2</strain>
    </source>
</reference>
<organism evidence="2 3">
    <name type="scientific">Psychrobacillus soli</name>
    <dbReference type="NCBI Taxonomy" id="1543965"/>
    <lineage>
        <taxon>Bacteria</taxon>
        <taxon>Bacillati</taxon>
        <taxon>Bacillota</taxon>
        <taxon>Bacilli</taxon>
        <taxon>Bacillales</taxon>
        <taxon>Bacillaceae</taxon>
        <taxon>Psychrobacillus</taxon>
    </lineage>
</organism>
<keyword evidence="2" id="KW-0547">Nucleotide-binding</keyword>
<dbReference type="GO" id="GO:0005524">
    <property type="term" value="F:ATP binding"/>
    <property type="evidence" value="ECO:0007669"/>
    <property type="project" value="UniProtKB-KW"/>
</dbReference>
<dbReference type="Pfam" id="PF01695">
    <property type="entry name" value="IstB_IS21"/>
    <property type="match status" value="1"/>
</dbReference>
<proteinExistence type="predicted"/>